<dbReference type="PANTHER" id="PTHR32060">
    <property type="entry name" value="TAIL-SPECIFIC PROTEASE"/>
    <property type="match status" value="1"/>
</dbReference>
<reference evidence="2 3" key="1">
    <citation type="submission" date="2018-05" db="EMBL/GenBank/DDBJ databases">
        <title>Flavobacterium sp. strain IMCC34759, incomplete genome.</title>
        <authorList>
            <person name="Joung Y."/>
            <person name="Cho J."/>
        </authorList>
    </citation>
    <scope>NUCLEOTIDE SEQUENCE [LARGE SCALE GENOMIC DNA]</scope>
    <source>
        <strain evidence="2 3">IMCC34759</strain>
    </source>
</reference>
<dbReference type="SUPFAM" id="SSF52096">
    <property type="entry name" value="ClpP/crotonase"/>
    <property type="match status" value="1"/>
</dbReference>
<dbReference type="OrthoDB" id="7168509at2"/>
<dbReference type="Gene3D" id="3.30.750.170">
    <property type="match status" value="1"/>
</dbReference>
<dbReference type="Gene3D" id="3.90.226.10">
    <property type="entry name" value="2-enoyl-CoA Hydratase, Chain A, domain 1"/>
    <property type="match status" value="1"/>
</dbReference>
<proteinExistence type="predicted"/>
<dbReference type="RefSeq" id="WP_110306012.1">
    <property type="nucleotide sequence ID" value="NZ_QJHK01000005.1"/>
</dbReference>
<dbReference type="InterPro" id="IPR005151">
    <property type="entry name" value="Tail-specific_protease"/>
</dbReference>
<dbReference type="GO" id="GO:0006508">
    <property type="term" value="P:proteolysis"/>
    <property type="evidence" value="ECO:0007669"/>
    <property type="project" value="InterPro"/>
</dbReference>
<gene>
    <name evidence="2" type="ORF">DMB65_07400</name>
</gene>
<dbReference type="SMART" id="SM00245">
    <property type="entry name" value="TSPc"/>
    <property type="match status" value="1"/>
</dbReference>
<dbReference type="InterPro" id="IPR041613">
    <property type="entry name" value="Pept_S41_N"/>
</dbReference>
<dbReference type="CDD" id="cd07561">
    <property type="entry name" value="Peptidase_S41_CPP_like"/>
    <property type="match status" value="1"/>
</dbReference>
<protein>
    <submittedName>
        <fullName evidence="2">Peptidase S41</fullName>
    </submittedName>
</protein>
<sequence>MKNFSVASKVFFFVIGTLLISCQSDDSPVSYEKGSNQYTNMWINEQMRKYYYWNQDLPVFTNLSINPKEYFTKLLNKDDRFSYAINPANPETLPKSIRNTYGFDISFVEYEGKAFGVILFVLTDSPAERTGLKRGQFIKSINGTLVNHQNFENLYNDLAFSAKAQLEVFEYSSEKGFSAIKNVEIIKGFTFLQPIKYHIILSGNQRVGYIEIPHFDIGLAATFLRIFKEFQDQSVSKVIVDLRYNGGGDVSSATALSTILAPNIKSDDFFIRFKGNKNGGVVNQTFKEALEMNESKVSFESLRSVHPSIQELYVLCGNHTASASELILNNLKPFLRIISIGEKTLGKDTGGFAIEDNRMSDKKGWVLYPVIYKLFNANNQGNYAEGISPSIELSELQNPEIFSLGDSREVLLTKALNGTMSDKQLSVPSVNSLKLKEPCVKDADLLVKFILNKHR</sequence>
<accession>A0A2V4BTQ1</accession>
<feature type="domain" description="Tail specific protease" evidence="1">
    <location>
        <begin position="178"/>
        <end position="394"/>
    </location>
</feature>
<comment type="caution">
    <text evidence="2">The sequence shown here is derived from an EMBL/GenBank/DDBJ whole genome shotgun (WGS) entry which is preliminary data.</text>
</comment>
<keyword evidence="3" id="KW-1185">Reference proteome</keyword>
<dbReference type="EMBL" id="QJHK01000005">
    <property type="protein sequence ID" value="PXY41223.1"/>
    <property type="molecule type" value="Genomic_DNA"/>
</dbReference>
<organism evidence="2 3">
    <name type="scientific">Flavobacterium cheongpyeongense</name>
    <dbReference type="NCBI Taxonomy" id="2212651"/>
    <lineage>
        <taxon>Bacteria</taxon>
        <taxon>Pseudomonadati</taxon>
        <taxon>Bacteroidota</taxon>
        <taxon>Flavobacteriia</taxon>
        <taxon>Flavobacteriales</taxon>
        <taxon>Flavobacteriaceae</taxon>
        <taxon>Flavobacterium</taxon>
    </lineage>
</organism>
<evidence type="ECO:0000313" key="3">
    <source>
        <dbReference type="Proteomes" id="UP000247903"/>
    </source>
</evidence>
<dbReference type="GO" id="GO:0008236">
    <property type="term" value="F:serine-type peptidase activity"/>
    <property type="evidence" value="ECO:0007669"/>
    <property type="project" value="InterPro"/>
</dbReference>
<dbReference type="InterPro" id="IPR036034">
    <property type="entry name" value="PDZ_sf"/>
</dbReference>
<dbReference type="Gene3D" id="2.30.42.10">
    <property type="match status" value="1"/>
</dbReference>
<dbReference type="GO" id="GO:0030288">
    <property type="term" value="C:outer membrane-bounded periplasmic space"/>
    <property type="evidence" value="ECO:0007669"/>
    <property type="project" value="TreeGrafter"/>
</dbReference>
<dbReference type="InterPro" id="IPR029045">
    <property type="entry name" value="ClpP/crotonase-like_dom_sf"/>
</dbReference>
<dbReference type="PROSITE" id="PS51257">
    <property type="entry name" value="PROKAR_LIPOPROTEIN"/>
    <property type="match status" value="1"/>
</dbReference>
<dbReference type="Proteomes" id="UP000247903">
    <property type="component" value="Unassembled WGS sequence"/>
</dbReference>
<dbReference type="Pfam" id="PF03572">
    <property type="entry name" value="Peptidase_S41"/>
    <property type="match status" value="1"/>
</dbReference>
<dbReference type="Pfam" id="PF18294">
    <property type="entry name" value="Pept_S41_N"/>
    <property type="match status" value="1"/>
</dbReference>
<name>A0A2V4BTQ1_9FLAO</name>
<dbReference type="AlphaFoldDB" id="A0A2V4BTQ1"/>
<dbReference type="GO" id="GO:0007165">
    <property type="term" value="P:signal transduction"/>
    <property type="evidence" value="ECO:0007669"/>
    <property type="project" value="TreeGrafter"/>
</dbReference>
<dbReference type="GO" id="GO:0004175">
    <property type="term" value="F:endopeptidase activity"/>
    <property type="evidence" value="ECO:0007669"/>
    <property type="project" value="TreeGrafter"/>
</dbReference>
<dbReference type="SUPFAM" id="SSF50156">
    <property type="entry name" value="PDZ domain-like"/>
    <property type="match status" value="1"/>
</dbReference>
<dbReference type="PANTHER" id="PTHR32060:SF30">
    <property type="entry name" value="CARBOXY-TERMINAL PROCESSING PROTEASE CTPA"/>
    <property type="match status" value="1"/>
</dbReference>
<evidence type="ECO:0000313" key="2">
    <source>
        <dbReference type="EMBL" id="PXY41223.1"/>
    </source>
</evidence>
<evidence type="ECO:0000259" key="1">
    <source>
        <dbReference type="SMART" id="SM00245"/>
    </source>
</evidence>